<dbReference type="EMBL" id="JBHRTQ010000008">
    <property type="protein sequence ID" value="MFC3174607.1"/>
    <property type="molecule type" value="Genomic_DNA"/>
</dbReference>
<sequence length="268" mass="28405">MEFAARYGPWALIAGASEGTGREFARQVAAQGLNCVLVARRDAPLAVLAGEITAEFGVECLTVALDLADPAAADHLLAAIGERDVGLFVANAGSDPHGARLLDRPAQDWRALIRRNVMTLFDLCYHFAGTMKARGRGGMVLVNSGACYGGATYMAIYSATKAFDLNFGEALWAELKPFGVDVLNLVMGETDTPELRRFLAAKGLPLPASVASAADVAALGLAQLPHGPVCNWGRAGNEGSYGVFSADARRERVEMIEQMAKPFFEKGG</sequence>
<evidence type="ECO:0000256" key="1">
    <source>
        <dbReference type="ARBA" id="ARBA00006484"/>
    </source>
</evidence>
<keyword evidence="2 3" id="KW-0560">Oxidoreductase</keyword>
<accession>A0ABV7IRM6</accession>
<comment type="similarity">
    <text evidence="1">Belongs to the short-chain dehydrogenases/reductases (SDR) family.</text>
</comment>
<dbReference type="PANTHER" id="PTHR43899:SF13">
    <property type="entry name" value="RH59310P"/>
    <property type="match status" value="1"/>
</dbReference>
<dbReference type="RefSeq" id="WP_379509992.1">
    <property type="nucleotide sequence ID" value="NZ_JBHRTQ010000008.1"/>
</dbReference>
<reference evidence="4" key="1">
    <citation type="journal article" date="2019" name="Int. J. Syst. Evol. Microbiol.">
        <title>The Global Catalogue of Microorganisms (GCM) 10K type strain sequencing project: providing services to taxonomists for standard genome sequencing and annotation.</title>
        <authorList>
            <consortium name="The Broad Institute Genomics Platform"/>
            <consortium name="The Broad Institute Genome Sequencing Center for Infectious Disease"/>
            <person name="Wu L."/>
            <person name="Ma J."/>
        </authorList>
    </citation>
    <scope>NUCLEOTIDE SEQUENCE [LARGE SCALE GENOMIC DNA]</scope>
    <source>
        <strain evidence="4">KCTC 42984</strain>
    </source>
</reference>
<dbReference type="Pfam" id="PF00106">
    <property type="entry name" value="adh_short"/>
    <property type="match status" value="1"/>
</dbReference>
<dbReference type="EC" id="1.-.-.-" evidence="3"/>
<dbReference type="PANTHER" id="PTHR43899">
    <property type="entry name" value="RH59310P"/>
    <property type="match status" value="1"/>
</dbReference>
<evidence type="ECO:0000256" key="2">
    <source>
        <dbReference type="ARBA" id="ARBA00023002"/>
    </source>
</evidence>
<evidence type="ECO:0000313" key="4">
    <source>
        <dbReference type="Proteomes" id="UP001595604"/>
    </source>
</evidence>
<dbReference type="GO" id="GO:0016491">
    <property type="term" value="F:oxidoreductase activity"/>
    <property type="evidence" value="ECO:0007669"/>
    <property type="project" value="UniProtKB-KW"/>
</dbReference>
<comment type="caution">
    <text evidence="3">The sequence shown here is derived from an EMBL/GenBank/DDBJ whole genome shotgun (WGS) entry which is preliminary data.</text>
</comment>
<dbReference type="InterPro" id="IPR002347">
    <property type="entry name" value="SDR_fam"/>
</dbReference>
<evidence type="ECO:0000313" key="3">
    <source>
        <dbReference type="EMBL" id="MFC3174607.1"/>
    </source>
</evidence>
<keyword evidence="4" id="KW-1185">Reference proteome</keyword>
<dbReference type="InterPro" id="IPR051019">
    <property type="entry name" value="VLCFA-Steroid_DH"/>
</dbReference>
<organism evidence="3 4">
    <name type="scientific">Novosphingobium bradum</name>
    <dbReference type="NCBI Taxonomy" id="1737444"/>
    <lineage>
        <taxon>Bacteria</taxon>
        <taxon>Pseudomonadati</taxon>
        <taxon>Pseudomonadota</taxon>
        <taxon>Alphaproteobacteria</taxon>
        <taxon>Sphingomonadales</taxon>
        <taxon>Sphingomonadaceae</taxon>
        <taxon>Novosphingobium</taxon>
    </lineage>
</organism>
<gene>
    <name evidence="3" type="ORF">ACFOD9_10120</name>
</gene>
<protein>
    <submittedName>
        <fullName evidence="3">SDR family NAD(P)-dependent oxidoreductase</fullName>
        <ecNumber evidence="3">1.-.-.-</ecNumber>
    </submittedName>
</protein>
<dbReference type="InterPro" id="IPR036291">
    <property type="entry name" value="NAD(P)-bd_dom_sf"/>
</dbReference>
<dbReference type="Gene3D" id="3.40.50.720">
    <property type="entry name" value="NAD(P)-binding Rossmann-like Domain"/>
    <property type="match status" value="1"/>
</dbReference>
<dbReference type="PRINTS" id="PR00081">
    <property type="entry name" value="GDHRDH"/>
</dbReference>
<name>A0ABV7IRM6_9SPHN</name>
<dbReference type="SUPFAM" id="SSF51735">
    <property type="entry name" value="NAD(P)-binding Rossmann-fold domains"/>
    <property type="match status" value="1"/>
</dbReference>
<proteinExistence type="inferred from homology"/>
<dbReference type="Proteomes" id="UP001595604">
    <property type="component" value="Unassembled WGS sequence"/>
</dbReference>